<dbReference type="PRINTS" id="PR00977">
    <property type="entry name" value="SCYTLDPTASE"/>
</dbReference>
<evidence type="ECO:0000313" key="3">
    <source>
        <dbReference type="EMBL" id="PIL36495.1"/>
    </source>
</evidence>
<organism evidence="3 4">
    <name type="scientific">Ganoderma sinense ZZ0214-1</name>
    <dbReference type="NCBI Taxonomy" id="1077348"/>
    <lineage>
        <taxon>Eukaryota</taxon>
        <taxon>Fungi</taxon>
        <taxon>Dikarya</taxon>
        <taxon>Basidiomycota</taxon>
        <taxon>Agaricomycotina</taxon>
        <taxon>Agaricomycetes</taxon>
        <taxon>Polyporales</taxon>
        <taxon>Polyporaceae</taxon>
        <taxon>Ganoderma</taxon>
    </lineage>
</organism>
<gene>
    <name evidence="3" type="ORF">GSI_00184</name>
</gene>
<dbReference type="InterPro" id="IPR038656">
    <property type="entry name" value="Peptidase_G1_sf"/>
</dbReference>
<accession>A0A2G8SRU7</accession>
<dbReference type="PANTHER" id="PTHR37536:SF1">
    <property type="entry name" value="ASPERGILLOPEPSIN, PUTAITVE (AFU_ORTHOLOGUE AFUA_7G01200)"/>
    <property type="match status" value="1"/>
</dbReference>
<name>A0A2G8SRU7_9APHY</name>
<proteinExistence type="predicted"/>
<sequence>MFAATLLCQILLATAALAIPTSRDRLSARVARRDAASFTHQSQPNQPVEAASVAEPVAEVNAVTNATDAKVVHSTNWAGAVLSEKTATYKTVTGTFVVPHPKEPSGGSGRHSSAAWVGIDGASCGHAILQTGVDFNVNGSSVSYNAWYEWFPAPAHDFTGISFKAGDHVTVAVTATSKTSGKATITNKSTGKTVSHTFTGQKALCEENAEWIVEDFSVNGSLVPFANFGKVEFTDATATTLKGKAVGPAGATLWDLVKSGKVVTKSSTGNREVTISYVG</sequence>
<keyword evidence="2" id="KW-0732">Signal</keyword>
<feature type="active site" description="Proton acceptor" evidence="1">
    <location>
        <position position="214"/>
    </location>
</feature>
<dbReference type="Gene3D" id="2.60.120.700">
    <property type="entry name" value="Peptidase G1"/>
    <property type="match status" value="1"/>
</dbReference>
<feature type="chain" id="PRO_5013701460" evidence="2">
    <location>
        <begin position="19"/>
        <end position="279"/>
    </location>
</feature>
<evidence type="ECO:0000256" key="1">
    <source>
        <dbReference type="PIRSR" id="PIRSR600250-50"/>
    </source>
</evidence>
<feature type="signal peptide" evidence="2">
    <location>
        <begin position="1"/>
        <end position="18"/>
    </location>
</feature>
<dbReference type="InterPro" id="IPR000250">
    <property type="entry name" value="Peptidase_G1"/>
</dbReference>
<dbReference type="AlphaFoldDB" id="A0A2G8SRU7"/>
<evidence type="ECO:0000256" key="2">
    <source>
        <dbReference type="SAM" id="SignalP"/>
    </source>
</evidence>
<reference evidence="3 4" key="1">
    <citation type="journal article" date="2015" name="Sci. Rep.">
        <title>Chromosome-level genome map provides insights into diverse defense mechanisms in the medicinal fungus Ganoderma sinense.</title>
        <authorList>
            <person name="Zhu Y."/>
            <person name="Xu J."/>
            <person name="Sun C."/>
            <person name="Zhou S."/>
            <person name="Xu H."/>
            <person name="Nelson D.R."/>
            <person name="Qian J."/>
            <person name="Song J."/>
            <person name="Luo H."/>
            <person name="Xiang L."/>
            <person name="Li Y."/>
            <person name="Xu Z."/>
            <person name="Ji A."/>
            <person name="Wang L."/>
            <person name="Lu S."/>
            <person name="Hayward A."/>
            <person name="Sun W."/>
            <person name="Li X."/>
            <person name="Schwartz D.C."/>
            <person name="Wang Y."/>
            <person name="Chen S."/>
        </authorList>
    </citation>
    <scope>NUCLEOTIDE SEQUENCE [LARGE SCALE GENOMIC DNA]</scope>
    <source>
        <strain evidence="3 4">ZZ0214-1</strain>
    </source>
</reference>
<dbReference type="STRING" id="1077348.A0A2G8SRU7"/>
<dbReference type="SUPFAM" id="SSF49899">
    <property type="entry name" value="Concanavalin A-like lectins/glucanases"/>
    <property type="match status" value="1"/>
</dbReference>
<dbReference type="Pfam" id="PF01828">
    <property type="entry name" value="Peptidase_A4"/>
    <property type="match status" value="1"/>
</dbReference>
<dbReference type="EMBL" id="AYKW01000001">
    <property type="protein sequence ID" value="PIL36495.1"/>
    <property type="molecule type" value="Genomic_DNA"/>
</dbReference>
<dbReference type="PANTHER" id="PTHR37536">
    <property type="entry name" value="PUTATIVE (AFU_ORTHOLOGUE AFUA_3G02970)-RELATED"/>
    <property type="match status" value="1"/>
</dbReference>
<dbReference type="InterPro" id="IPR013320">
    <property type="entry name" value="ConA-like_dom_sf"/>
</dbReference>
<dbReference type="GO" id="GO:0070007">
    <property type="term" value="F:glutamic-type endopeptidase activity"/>
    <property type="evidence" value="ECO:0007669"/>
    <property type="project" value="InterPro"/>
</dbReference>
<keyword evidence="4" id="KW-1185">Reference proteome</keyword>
<dbReference type="GO" id="GO:0006508">
    <property type="term" value="P:proteolysis"/>
    <property type="evidence" value="ECO:0007669"/>
    <property type="project" value="InterPro"/>
</dbReference>
<evidence type="ECO:0000313" key="4">
    <source>
        <dbReference type="Proteomes" id="UP000230002"/>
    </source>
</evidence>
<dbReference type="OrthoDB" id="2862635at2759"/>
<dbReference type="Proteomes" id="UP000230002">
    <property type="component" value="Unassembled WGS sequence"/>
</dbReference>
<dbReference type="CDD" id="cd13426">
    <property type="entry name" value="Peptidase_G1"/>
    <property type="match status" value="1"/>
</dbReference>
<protein>
    <submittedName>
        <fullName evidence="3">Uncharacterized protein</fullName>
    </submittedName>
</protein>
<comment type="caution">
    <text evidence="3">The sequence shown here is derived from an EMBL/GenBank/DDBJ whole genome shotgun (WGS) entry which is preliminary data.</text>
</comment>